<proteinExistence type="predicted"/>
<dbReference type="HOGENOM" id="CLU_3264768_0_0_11"/>
<dbReference type="Proteomes" id="UP000009235">
    <property type="component" value="Chromosome"/>
</dbReference>
<dbReference type="EMBL" id="CP002786">
    <property type="protein sequence ID" value="AEF41826.1"/>
    <property type="molecule type" value="Genomic_DNA"/>
</dbReference>
<dbReference type="STRING" id="443218.AS9A_3385"/>
<evidence type="ECO:0000313" key="2">
    <source>
        <dbReference type="Proteomes" id="UP000009235"/>
    </source>
</evidence>
<reference evidence="1 2" key="1">
    <citation type="journal article" date="2011" name="J. Bacteriol.">
        <title>Complete genome sequence of Amycolicicoccus subflavus DQS3-9A1T, an actinomycete isolated from crude oil-polluted soil.</title>
        <authorList>
            <person name="Cai M."/>
            <person name="Chen W.M."/>
            <person name="Nie Y."/>
            <person name="Chi C.Q."/>
            <person name="Wang Y.N."/>
            <person name="Tang Y.Q."/>
            <person name="Li G.Y."/>
            <person name="Wu X.L."/>
        </authorList>
    </citation>
    <scope>NUCLEOTIDE SEQUENCE [LARGE SCALE GENOMIC DNA]</scope>
    <source>
        <strain evidence="2">DSM 45089 / DQS3-9A1</strain>
    </source>
</reference>
<accession>F6EQ06</accession>
<gene>
    <name evidence="1" type="ordered locus">AS9A_3385</name>
</gene>
<evidence type="ECO:0000313" key="1">
    <source>
        <dbReference type="EMBL" id="AEF41826.1"/>
    </source>
</evidence>
<keyword evidence="2" id="KW-1185">Reference proteome</keyword>
<dbReference type="AlphaFoldDB" id="F6EQ06"/>
<name>F6EQ06_HOYSD</name>
<organism evidence="1 2">
    <name type="scientific">Hoyosella subflava (strain DSM 45089 / JCM 17490 / NBRC 109087 / DQS3-9A1)</name>
    <name type="common">Amycolicicoccus subflavus</name>
    <dbReference type="NCBI Taxonomy" id="443218"/>
    <lineage>
        <taxon>Bacteria</taxon>
        <taxon>Bacillati</taxon>
        <taxon>Actinomycetota</taxon>
        <taxon>Actinomycetes</taxon>
        <taxon>Mycobacteriales</taxon>
        <taxon>Hoyosellaceae</taxon>
        <taxon>Hoyosella</taxon>
    </lineage>
</organism>
<dbReference type="KEGG" id="asd:AS9A_3385"/>
<protein>
    <submittedName>
        <fullName evidence="1">Uncharacterized protein</fullName>
    </submittedName>
</protein>
<sequence>MTGASPQHSSPHTPALGRTMLRAAQFLLYSLHKLVVLSLPR</sequence>